<dbReference type="AlphaFoldDB" id="A0A7S0WQY7"/>
<dbReference type="PANTHER" id="PTHR47443:SF3">
    <property type="entry name" value="GCN5-RELATED N-ACETYLTRANSFERASE 4, CHLOROPLASTIC"/>
    <property type="match status" value="1"/>
</dbReference>
<dbReference type="InterPro" id="IPR016181">
    <property type="entry name" value="Acyl_CoA_acyltransferase"/>
</dbReference>
<dbReference type="PROSITE" id="PS51186">
    <property type="entry name" value="GNAT"/>
    <property type="match status" value="1"/>
</dbReference>
<dbReference type="PANTHER" id="PTHR47443">
    <property type="entry name" value="ACYL-COA N-ACYLTRANSFERASES (NAT) SUPERFAMILY PROTEIN"/>
    <property type="match status" value="1"/>
</dbReference>
<dbReference type="Gene3D" id="3.40.630.30">
    <property type="match status" value="1"/>
</dbReference>
<proteinExistence type="predicted"/>
<sequence>MLTNRAPASQARVEYACQRVSTQSRVFPSPSASSRPIKGLAITCFKRHGLQHPVVRPKAPGTSLPRLEAQAGEVVTSEVRVRRASMKDIPSVAKICADAFTEAAIQKYPPALTEDAQSREFLEVKLGEGTIREVTNGLTKSLTKKAEAAAEARRIVPEQLKVLRAAAAQRELTLMRSEGVDPENLLNAEDVQTVKAKLQEVMDEAAKELDTSSTHRRRQFQCLVAQDSATGTLMGTATLSLSVPDAALPAPFPTTQAMKAYVSNMAVAPQYRRRGVARALLAECERTAARWRFPEVWLHVDVGNDVAEALYRSEGYTLFREDPLWFGFPRRKVLQKALARKRQ</sequence>
<evidence type="ECO:0000259" key="1">
    <source>
        <dbReference type="PROSITE" id="PS51186"/>
    </source>
</evidence>
<feature type="domain" description="N-acetyltransferase" evidence="1">
    <location>
        <begin position="181"/>
        <end position="335"/>
    </location>
</feature>
<gene>
    <name evidence="2" type="ORF">POBO1169_LOCUS14474</name>
</gene>
<evidence type="ECO:0000313" key="2">
    <source>
        <dbReference type="EMBL" id="CAD8679265.1"/>
    </source>
</evidence>
<name>A0A7S0WQY7_9CHLO</name>
<organism evidence="2">
    <name type="scientific">Pyramimonas obovata</name>
    <dbReference type="NCBI Taxonomy" id="1411642"/>
    <lineage>
        <taxon>Eukaryota</taxon>
        <taxon>Viridiplantae</taxon>
        <taxon>Chlorophyta</taxon>
        <taxon>Pyramimonadophyceae</taxon>
        <taxon>Pyramimonadales</taxon>
        <taxon>Pyramimonadaceae</taxon>
        <taxon>Pyramimonas</taxon>
        <taxon>Pyramimonas incertae sedis</taxon>
    </lineage>
</organism>
<dbReference type="Pfam" id="PF00583">
    <property type="entry name" value="Acetyltransf_1"/>
    <property type="match status" value="1"/>
</dbReference>
<dbReference type="InterPro" id="IPR000182">
    <property type="entry name" value="GNAT_dom"/>
</dbReference>
<protein>
    <recommendedName>
        <fullName evidence="1">N-acetyltransferase domain-containing protein</fullName>
    </recommendedName>
</protein>
<accession>A0A7S0WQY7</accession>
<dbReference type="GO" id="GO:0016747">
    <property type="term" value="F:acyltransferase activity, transferring groups other than amino-acyl groups"/>
    <property type="evidence" value="ECO:0007669"/>
    <property type="project" value="InterPro"/>
</dbReference>
<reference evidence="2" key="1">
    <citation type="submission" date="2021-01" db="EMBL/GenBank/DDBJ databases">
        <authorList>
            <person name="Corre E."/>
            <person name="Pelletier E."/>
            <person name="Niang G."/>
            <person name="Scheremetjew M."/>
            <person name="Finn R."/>
            <person name="Kale V."/>
            <person name="Holt S."/>
            <person name="Cochrane G."/>
            <person name="Meng A."/>
            <person name="Brown T."/>
            <person name="Cohen L."/>
        </authorList>
    </citation>
    <scope>NUCLEOTIDE SEQUENCE</scope>
    <source>
        <strain evidence="2">CCMP722</strain>
    </source>
</reference>
<dbReference type="CDD" id="cd04301">
    <property type="entry name" value="NAT_SF"/>
    <property type="match status" value="1"/>
</dbReference>
<dbReference type="SUPFAM" id="SSF55729">
    <property type="entry name" value="Acyl-CoA N-acyltransferases (Nat)"/>
    <property type="match status" value="1"/>
</dbReference>
<dbReference type="EMBL" id="HBFA01028607">
    <property type="protein sequence ID" value="CAD8679265.1"/>
    <property type="molecule type" value="Transcribed_RNA"/>
</dbReference>